<reference evidence="2 3" key="1">
    <citation type="journal article" date="2019" name="Environ. Microbiol.">
        <title>Species interactions and distinct microbial communities in high Arctic permafrost affected cryosols are associated with the CH4 and CO2 gas fluxes.</title>
        <authorList>
            <person name="Altshuler I."/>
            <person name="Hamel J."/>
            <person name="Turney S."/>
            <person name="Magnuson E."/>
            <person name="Levesque R."/>
            <person name="Greer C."/>
            <person name="Whyte L.G."/>
        </authorList>
    </citation>
    <scope>NUCLEOTIDE SEQUENCE [LARGE SCALE GENOMIC DNA]</scope>
    <source>
        <strain evidence="2 3">42</strain>
    </source>
</reference>
<feature type="transmembrane region" description="Helical" evidence="1">
    <location>
        <begin position="39"/>
        <end position="57"/>
    </location>
</feature>
<keyword evidence="1" id="KW-0812">Transmembrane</keyword>
<organism evidence="2 3">
    <name type="scientific">Flavobacterium pectinovorum</name>
    <dbReference type="NCBI Taxonomy" id="29533"/>
    <lineage>
        <taxon>Bacteria</taxon>
        <taxon>Pseudomonadati</taxon>
        <taxon>Bacteroidota</taxon>
        <taxon>Flavobacteriia</taxon>
        <taxon>Flavobacteriales</taxon>
        <taxon>Flavobacteriaceae</taxon>
        <taxon>Flavobacterium</taxon>
    </lineage>
</organism>
<proteinExistence type="predicted"/>
<evidence type="ECO:0000313" key="3">
    <source>
        <dbReference type="Proteomes" id="UP000319700"/>
    </source>
</evidence>
<name>A0A502EX58_9FLAO</name>
<comment type="caution">
    <text evidence="2">The sequence shown here is derived from an EMBL/GenBank/DDBJ whole genome shotgun (WGS) entry which is preliminary data.</text>
</comment>
<gene>
    <name evidence="2" type="ORF">EAH81_09485</name>
</gene>
<evidence type="ECO:0000256" key="1">
    <source>
        <dbReference type="SAM" id="Phobius"/>
    </source>
</evidence>
<dbReference type="AlphaFoldDB" id="A0A502EX58"/>
<keyword evidence="3" id="KW-1185">Reference proteome</keyword>
<keyword evidence="1" id="KW-0472">Membrane</keyword>
<keyword evidence="1" id="KW-1133">Transmembrane helix</keyword>
<feature type="transmembrane region" description="Helical" evidence="1">
    <location>
        <begin position="12"/>
        <end position="33"/>
    </location>
</feature>
<accession>A0A502EX58</accession>
<evidence type="ECO:0000313" key="2">
    <source>
        <dbReference type="EMBL" id="TPG41702.1"/>
    </source>
</evidence>
<sequence length="147" mass="17124">MKIHSKFRTLYLIRINMFYIIFDFFCLSSFFNSFRTEDFIVGLGSIIFLALSIFFHIDKLRSVTEIIVLEKGLQKISLASQKTEFIPFSFMVNIRTERIQGSYSDAGQITTGYFESTILLENGEELLISPDQYDNYKEIVVAIRDKI</sequence>
<protein>
    <submittedName>
        <fullName evidence="2">Uncharacterized protein</fullName>
    </submittedName>
</protein>
<dbReference type="EMBL" id="RCZH01000005">
    <property type="protein sequence ID" value="TPG41702.1"/>
    <property type="molecule type" value="Genomic_DNA"/>
</dbReference>
<dbReference type="Proteomes" id="UP000319700">
    <property type="component" value="Unassembled WGS sequence"/>
</dbReference>